<dbReference type="Proteomes" id="UP000035740">
    <property type="component" value="Unassembled WGS sequence"/>
</dbReference>
<protein>
    <recommendedName>
        <fullName evidence="4">Cystatin domain-containing protein</fullName>
    </recommendedName>
</protein>
<accession>A0A0J8B6G4</accession>
<feature type="chain" id="PRO_5011118738" description="Cystatin domain-containing protein" evidence="3">
    <location>
        <begin position="23"/>
        <end position="132"/>
    </location>
</feature>
<keyword evidence="1" id="KW-0646">Protease inhibitor</keyword>
<keyword evidence="6" id="KW-1185">Reference proteome</keyword>
<dbReference type="EMBL" id="KQ090369">
    <property type="protein sequence ID" value="KMS96576.1"/>
    <property type="molecule type" value="Genomic_DNA"/>
</dbReference>
<dbReference type="InterPro" id="IPR046350">
    <property type="entry name" value="Cystatin_sf"/>
</dbReference>
<proteinExistence type="predicted"/>
<gene>
    <name evidence="5" type="ORF">BVRB_8g201820</name>
</gene>
<dbReference type="Pfam" id="PF16845">
    <property type="entry name" value="SQAPI"/>
    <property type="match status" value="1"/>
</dbReference>
<keyword evidence="3" id="KW-0732">Signal</keyword>
<reference evidence="5 6" key="1">
    <citation type="journal article" date="2014" name="Nature">
        <title>The genome of the recently domesticated crop plant sugar beet (Beta vulgaris).</title>
        <authorList>
            <person name="Dohm J.C."/>
            <person name="Minoche A.E."/>
            <person name="Holtgrawe D."/>
            <person name="Capella-Gutierrez S."/>
            <person name="Zakrzewski F."/>
            <person name="Tafer H."/>
            <person name="Rupp O."/>
            <person name="Sorensen T.R."/>
            <person name="Stracke R."/>
            <person name="Reinhardt R."/>
            <person name="Goesmann A."/>
            <person name="Kraft T."/>
            <person name="Schulz B."/>
            <person name="Stadler P.F."/>
            <person name="Schmidt T."/>
            <person name="Gabaldon T."/>
            <person name="Lehrach H."/>
            <person name="Weisshaar B."/>
            <person name="Himmelbauer H."/>
        </authorList>
    </citation>
    <scope>NUCLEOTIDE SEQUENCE [LARGE SCALE GENOMIC DNA]</scope>
    <source>
        <tissue evidence="5">Taproot</tissue>
    </source>
</reference>
<sequence length="132" mass="15077">MQTTHLIITIFSLFLSTHLGLAFSGFTAKHPVDPHNKEVIMVAEYALTEYNKKGHNLHFINVVRGTYEQYPTGIIRYDLIITTKVNPGDPHVLYEAVVDLERGPNPIMKLISFSPYNKISSFFEFVDEFMNA</sequence>
<keyword evidence="2" id="KW-0789">Thiol protease inhibitor</keyword>
<dbReference type="Gramene" id="KMS96576">
    <property type="protein sequence ID" value="KMS96576"/>
    <property type="gene ID" value="BVRB_8g201820"/>
</dbReference>
<evidence type="ECO:0000256" key="2">
    <source>
        <dbReference type="ARBA" id="ARBA00022704"/>
    </source>
</evidence>
<dbReference type="SUPFAM" id="SSF54403">
    <property type="entry name" value="Cystatin/monellin"/>
    <property type="match status" value="1"/>
</dbReference>
<evidence type="ECO:0000256" key="1">
    <source>
        <dbReference type="ARBA" id="ARBA00022690"/>
    </source>
</evidence>
<dbReference type="InterPro" id="IPR000010">
    <property type="entry name" value="Cystatin_dom"/>
</dbReference>
<evidence type="ECO:0000256" key="3">
    <source>
        <dbReference type="SAM" id="SignalP"/>
    </source>
</evidence>
<dbReference type="Gene3D" id="3.10.450.10">
    <property type="match status" value="1"/>
</dbReference>
<evidence type="ECO:0000259" key="4">
    <source>
        <dbReference type="Pfam" id="PF16845"/>
    </source>
</evidence>
<organism evidence="5 6">
    <name type="scientific">Beta vulgaris subsp. vulgaris</name>
    <name type="common">Beet</name>
    <dbReference type="NCBI Taxonomy" id="3555"/>
    <lineage>
        <taxon>Eukaryota</taxon>
        <taxon>Viridiplantae</taxon>
        <taxon>Streptophyta</taxon>
        <taxon>Embryophyta</taxon>
        <taxon>Tracheophyta</taxon>
        <taxon>Spermatophyta</taxon>
        <taxon>Magnoliopsida</taxon>
        <taxon>eudicotyledons</taxon>
        <taxon>Gunneridae</taxon>
        <taxon>Pentapetalae</taxon>
        <taxon>Caryophyllales</taxon>
        <taxon>Chenopodiaceae</taxon>
        <taxon>Betoideae</taxon>
        <taxon>Beta</taxon>
    </lineage>
</organism>
<feature type="domain" description="Cystatin" evidence="4">
    <location>
        <begin position="35"/>
        <end position="114"/>
    </location>
</feature>
<feature type="signal peptide" evidence="3">
    <location>
        <begin position="1"/>
        <end position="22"/>
    </location>
</feature>
<dbReference type="AlphaFoldDB" id="A0A0J8B6G4"/>
<name>A0A0J8B6G4_BETVV</name>
<evidence type="ECO:0000313" key="6">
    <source>
        <dbReference type="Proteomes" id="UP000035740"/>
    </source>
</evidence>
<dbReference type="GO" id="GO:0004869">
    <property type="term" value="F:cysteine-type endopeptidase inhibitor activity"/>
    <property type="evidence" value="ECO:0007669"/>
    <property type="project" value="UniProtKB-KW"/>
</dbReference>
<evidence type="ECO:0000313" key="5">
    <source>
        <dbReference type="EMBL" id="KMS96576.1"/>
    </source>
</evidence>